<dbReference type="Gene3D" id="3.30.450.40">
    <property type="match status" value="1"/>
</dbReference>
<dbReference type="SMART" id="SM00418">
    <property type="entry name" value="HTH_ARSR"/>
    <property type="match status" value="1"/>
</dbReference>
<dbReference type="InterPro" id="IPR005471">
    <property type="entry name" value="Tscrpt_reg_IclR_N"/>
</dbReference>
<dbReference type="InterPro" id="IPR001845">
    <property type="entry name" value="HTH_ArsR_DNA-bd_dom"/>
</dbReference>
<proteinExistence type="predicted"/>
<evidence type="ECO:0000313" key="8">
    <source>
        <dbReference type="Proteomes" id="UP000325161"/>
    </source>
</evidence>
<dbReference type="PROSITE" id="PS51078">
    <property type="entry name" value="ICLR_ED"/>
    <property type="match status" value="1"/>
</dbReference>
<dbReference type="GO" id="GO:0003700">
    <property type="term" value="F:DNA-binding transcription factor activity"/>
    <property type="evidence" value="ECO:0007669"/>
    <property type="project" value="InterPro"/>
</dbReference>
<evidence type="ECO:0000256" key="3">
    <source>
        <dbReference type="ARBA" id="ARBA00023163"/>
    </source>
</evidence>
<dbReference type="Gene3D" id="1.10.10.10">
    <property type="entry name" value="Winged helix-like DNA-binding domain superfamily/Winged helix DNA-binding domain"/>
    <property type="match status" value="1"/>
</dbReference>
<evidence type="ECO:0000256" key="4">
    <source>
        <dbReference type="SAM" id="MobiDB-lite"/>
    </source>
</evidence>
<dbReference type="OrthoDB" id="5422805at2"/>
<dbReference type="AlphaFoldDB" id="A0A5C0B0W1"/>
<dbReference type="PROSITE" id="PS51077">
    <property type="entry name" value="HTH_ICLR"/>
    <property type="match status" value="1"/>
</dbReference>
<keyword evidence="8" id="KW-1185">Reference proteome</keyword>
<dbReference type="Pfam" id="PF01614">
    <property type="entry name" value="IclR_C"/>
    <property type="match status" value="1"/>
</dbReference>
<organism evidence="7 8">
    <name type="scientific">Pigmentiphaga aceris</name>
    <dbReference type="NCBI Taxonomy" id="1940612"/>
    <lineage>
        <taxon>Bacteria</taxon>
        <taxon>Pseudomonadati</taxon>
        <taxon>Pseudomonadota</taxon>
        <taxon>Betaproteobacteria</taxon>
        <taxon>Burkholderiales</taxon>
        <taxon>Alcaligenaceae</taxon>
        <taxon>Pigmentiphaga</taxon>
    </lineage>
</organism>
<dbReference type="InterPro" id="IPR029016">
    <property type="entry name" value="GAF-like_dom_sf"/>
</dbReference>
<keyword evidence="1" id="KW-0805">Transcription regulation</keyword>
<dbReference type="InterPro" id="IPR050707">
    <property type="entry name" value="HTH_MetabolicPath_Reg"/>
</dbReference>
<dbReference type="SUPFAM" id="SSF55781">
    <property type="entry name" value="GAF domain-like"/>
    <property type="match status" value="1"/>
</dbReference>
<feature type="domain" description="IclR-ED" evidence="6">
    <location>
        <begin position="119"/>
        <end position="302"/>
    </location>
</feature>
<dbReference type="CDD" id="cd00090">
    <property type="entry name" value="HTH_ARSR"/>
    <property type="match status" value="1"/>
</dbReference>
<evidence type="ECO:0000256" key="2">
    <source>
        <dbReference type="ARBA" id="ARBA00023125"/>
    </source>
</evidence>
<dbReference type="EMBL" id="CP043046">
    <property type="protein sequence ID" value="QEI06750.1"/>
    <property type="molecule type" value="Genomic_DNA"/>
</dbReference>
<dbReference type="PANTHER" id="PTHR30136">
    <property type="entry name" value="HELIX-TURN-HELIX TRANSCRIPTIONAL REGULATOR, ICLR FAMILY"/>
    <property type="match status" value="1"/>
</dbReference>
<dbReference type="InterPro" id="IPR036388">
    <property type="entry name" value="WH-like_DNA-bd_sf"/>
</dbReference>
<protein>
    <submittedName>
        <fullName evidence="7">IclR family transcriptional regulator</fullName>
    </submittedName>
</protein>
<keyword evidence="2" id="KW-0238">DNA-binding</keyword>
<dbReference type="InterPro" id="IPR011991">
    <property type="entry name" value="ArsR-like_HTH"/>
</dbReference>
<dbReference type="InterPro" id="IPR014757">
    <property type="entry name" value="Tscrpt_reg_IclR_C"/>
</dbReference>
<sequence>MYGQLAMQCQQPAPRESGHPDLAGREMRQNARLPVQTHAYTRTPPSSMVEKNANSVEAVKVAVRVLDELALQQRAMGVTELADALGETKPRVHRHLSTLKEMGLIEQDQSTDRYHLGWRVFQLGEAAGNQFDLRARAEPYLIRIRDELKETAVLAVPINGMPMVIATADNIYARICISVKPGNRPLPHCSALGRLTLAFSPRAMWDTQLSMPLLAETETSLIDPVKIRERLEVIRNQYFEVSNGEMMLGVNTLAVPIFRDGEQLAGALSIVGSIQNIPEPPRRAQVEFLQHCAAALSAQLNSNAYADWHARQSANEILGRLP</sequence>
<dbReference type="GO" id="GO:0003677">
    <property type="term" value="F:DNA binding"/>
    <property type="evidence" value="ECO:0007669"/>
    <property type="project" value="UniProtKB-KW"/>
</dbReference>
<dbReference type="GO" id="GO:0045892">
    <property type="term" value="P:negative regulation of DNA-templated transcription"/>
    <property type="evidence" value="ECO:0007669"/>
    <property type="project" value="TreeGrafter"/>
</dbReference>
<evidence type="ECO:0000259" key="5">
    <source>
        <dbReference type="PROSITE" id="PS51077"/>
    </source>
</evidence>
<dbReference type="KEGG" id="pacr:FXN63_13590"/>
<evidence type="ECO:0000313" key="7">
    <source>
        <dbReference type="EMBL" id="QEI06750.1"/>
    </source>
</evidence>
<gene>
    <name evidence="7" type="ORF">FXN63_13590</name>
</gene>
<dbReference type="Proteomes" id="UP000325161">
    <property type="component" value="Chromosome"/>
</dbReference>
<dbReference type="SUPFAM" id="SSF46785">
    <property type="entry name" value="Winged helix' DNA-binding domain"/>
    <property type="match status" value="1"/>
</dbReference>
<keyword evidence="3" id="KW-0804">Transcription</keyword>
<dbReference type="InterPro" id="IPR036390">
    <property type="entry name" value="WH_DNA-bd_sf"/>
</dbReference>
<feature type="domain" description="HTH iclR-type" evidence="5">
    <location>
        <begin position="56"/>
        <end position="118"/>
    </location>
</feature>
<reference evidence="7 8" key="1">
    <citation type="submission" date="2019-08" db="EMBL/GenBank/DDBJ databases">
        <title>Amphibian skin-associated Pigmentiphaga: genome sequence and occurrence across geography and hosts.</title>
        <authorList>
            <person name="Bletz M.C."/>
            <person name="Bunk B."/>
            <person name="Sproeer C."/>
            <person name="Biwer P."/>
            <person name="Reiter S."/>
            <person name="Rabemananjara F.C.E."/>
            <person name="Schulz S."/>
            <person name="Overmann J."/>
            <person name="Vences M."/>
        </authorList>
    </citation>
    <scope>NUCLEOTIDE SEQUENCE [LARGE SCALE GENOMIC DNA]</scope>
    <source>
        <strain evidence="7 8">Mada1488</strain>
    </source>
</reference>
<evidence type="ECO:0000256" key="1">
    <source>
        <dbReference type="ARBA" id="ARBA00023015"/>
    </source>
</evidence>
<dbReference type="Pfam" id="PF09339">
    <property type="entry name" value="HTH_IclR"/>
    <property type="match status" value="1"/>
</dbReference>
<dbReference type="FunFam" id="1.10.10.10:FF:000056">
    <property type="entry name" value="IclR family transcriptional regulator"/>
    <property type="match status" value="1"/>
</dbReference>
<accession>A0A5C0B0W1</accession>
<dbReference type="SMART" id="SM00346">
    <property type="entry name" value="HTH_ICLR"/>
    <property type="match status" value="1"/>
</dbReference>
<evidence type="ECO:0000259" key="6">
    <source>
        <dbReference type="PROSITE" id="PS51078"/>
    </source>
</evidence>
<name>A0A5C0B0W1_9BURK</name>
<feature type="region of interest" description="Disordered" evidence="4">
    <location>
        <begin position="1"/>
        <end position="22"/>
    </location>
</feature>
<dbReference type="PANTHER" id="PTHR30136:SF8">
    <property type="entry name" value="TRANSCRIPTIONAL REGULATORY PROTEIN"/>
    <property type="match status" value="1"/>
</dbReference>